<dbReference type="PANTHER" id="PTHR24349">
    <property type="entry name" value="SERINE/THREONINE-PROTEIN KINASE"/>
    <property type="match status" value="1"/>
</dbReference>
<dbReference type="RefSeq" id="WP_344287884.1">
    <property type="nucleotide sequence ID" value="NZ_BAAAHV010000031.1"/>
</dbReference>
<dbReference type="Pfam" id="PF00069">
    <property type="entry name" value="Pkinase"/>
    <property type="match status" value="1"/>
</dbReference>
<dbReference type="InterPro" id="IPR011009">
    <property type="entry name" value="Kinase-like_dom_sf"/>
</dbReference>
<dbReference type="GO" id="GO:0016301">
    <property type="term" value="F:kinase activity"/>
    <property type="evidence" value="ECO:0007669"/>
    <property type="project" value="UniProtKB-KW"/>
</dbReference>
<evidence type="ECO:0000313" key="7">
    <source>
        <dbReference type="Proteomes" id="UP001597542"/>
    </source>
</evidence>
<keyword evidence="2" id="KW-0547">Nucleotide-binding</keyword>
<proteinExistence type="predicted"/>
<organism evidence="6 7">
    <name type="scientific">Amycolatopsis albidoflavus</name>
    <dbReference type="NCBI Taxonomy" id="102226"/>
    <lineage>
        <taxon>Bacteria</taxon>
        <taxon>Bacillati</taxon>
        <taxon>Actinomycetota</taxon>
        <taxon>Actinomycetes</taxon>
        <taxon>Pseudonocardiales</taxon>
        <taxon>Pseudonocardiaceae</taxon>
        <taxon>Amycolatopsis</taxon>
    </lineage>
</organism>
<accession>A0ABW5ID07</accession>
<dbReference type="PROSITE" id="PS00109">
    <property type="entry name" value="PROTEIN_KINASE_TYR"/>
    <property type="match status" value="1"/>
</dbReference>
<keyword evidence="7" id="KW-1185">Reference proteome</keyword>
<protein>
    <submittedName>
        <fullName evidence="6">Protein kinase</fullName>
    </submittedName>
</protein>
<dbReference type="EMBL" id="JBHUKQ010000026">
    <property type="protein sequence ID" value="MFD2487317.1"/>
    <property type="molecule type" value="Genomic_DNA"/>
</dbReference>
<keyword evidence="1" id="KW-0808">Transferase</keyword>
<feature type="domain" description="Protein kinase" evidence="5">
    <location>
        <begin position="10"/>
        <end position="295"/>
    </location>
</feature>
<name>A0ABW5ID07_9PSEU</name>
<gene>
    <name evidence="6" type="ORF">ACFSUT_44080</name>
</gene>
<evidence type="ECO:0000256" key="3">
    <source>
        <dbReference type="ARBA" id="ARBA00022777"/>
    </source>
</evidence>
<sequence>MKLGSAVRGYEIITRPSNANAGKCLWAFARKDGRDFFVKEFLEPKRPRPDSMGSVEDKKRRLAACRKFEKRHEKLSNILRSDHPHAGNLVLARDFFAEGTRYYKITDRIDPVDVAPANLAPPDRAILLHTLCESVALLHEHKIVHGDLRPENVLIHRPPRSDLHIAKLIDFDDSYLSGKPPAAGEVGGNPYYGAPEWLSYLRGERGVRASQLTSAADIFALGLLIHTYLAGAPPEFPAEFESPAAAVLAGADLKLDPALPAEWAEVLSGTVRNESSARPTINDVLTLLRAQHPPAAPSRVRINLTGRVPAKGK</sequence>
<dbReference type="Proteomes" id="UP001597542">
    <property type="component" value="Unassembled WGS sequence"/>
</dbReference>
<evidence type="ECO:0000256" key="4">
    <source>
        <dbReference type="ARBA" id="ARBA00022840"/>
    </source>
</evidence>
<evidence type="ECO:0000259" key="5">
    <source>
        <dbReference type="PROSITE" id="PS50011"/>
    </source>
</evidence>
<dbReference type="InterPro" id="IPR000719">
    <property type="entry name" value="Prot_kinase_dom"/>
</dbReference>
<evidence type="ECO:0000256" key="2">
    <source>
        <dbReference type="ARBA" id="ARBA00022741"/>
    </source>
</evidence>
<keyword evidence="3 6" id="KW-0418">Kinase</keyword>
<comment type="caution">
    <text evidence="6">The sequence shown here is derived from an EMBL/GenBank/DDBJ whole genome shotgun (WGS) entry which is preliminary data.</text>
</comment>
<evidence type="ECO:0000256" key="1">
    <source>
        <dbReference type="ARBA" id="ARBA00022679"/>
    </source>
</evidence>
<dbReference type="Gene3D" id="1.10.510.10">
    <property type="entry name" value="Transferase(Phosphotransferase) domain 1"/>
    <property type="match status" value="1"/>
</dbReference>
<dbReference type="InterPro" id="IPR050205">
    <property type="entry name" value="CDPK_Ser/Thr_kinases"/>
</dbReference>
<keyword evidence="4" id="KW-0067">ATP-binding</keyword>
<dbReference type="SMART" id="SM00220">
    <property type="entry name" value="S_TKc"/>
    <property type="match status" value="1"/>
</dbReference>
<dbReference type="SUPFAM" id="SSF56112">
    <property type="entry name" value="Protein kinase-like (PK-like)"/>
    <property type="match status" value="1"/>
</dbReference>
<dbReference type="PROSITE" id="PS50011">
    <property type="entry name" value="PROTEIN_KINASE_DOM"/>
    <property type="match status" value="1"/>
</dbReference>
<reference evidence="7" key="1">
    <citation type="journal article" date="2019" name="Int. J. Syst. Evol. Microbiol.">
        <title>The Global Catalogue of Microorganisms (GCM) 10K type strain sequencing project: providing services to taxonomists for standard genome sequencing and annotation.</title>
        <authorList>
            <consortium name="The Broad Institute Genomics Platform"/>
            <consortium name="The Broad Institute Genome Sequencing Center for Infectious Disease"/>
            <person name="Wu L."/>
            <person name="Ma J."/>
        </authorList>
    </citation>
    <scope>NUCLEOTIDE SEQUENCE [LARGE SCALE GENOMIC DNA]</scope>
    <source>
        <strain evidence="7">CGMCC 4.7638</strain>
    </source>
</reference>
<evidence type="ECO:0000313" key="6">
    <source>
        <dbReference type="EMBL" id="MFD2487317.1"/>
    </source>
</evidence>
<dbReference type="InterPro" id="IPR008266">
    <property type="entry name" value="Tyr_kinase_AS"/>
</dbReference>